<dbReference type="Pfam" id="PF18803">
    <property type="entry name" value="CxC2"/>
    <property type="match status" value="1"/>
</dbReference>
<comment type="caution">
    <text evidence="4">The sequence shown here is derived from an EMBL/GenBank/DDBJ whole genome shotgun (WGS) entry which is preliminary data.</text>
</comment>
<accession>A0AAD6S560</accession>
<keyword evidence="2" id="KW-0732">Signal</keyword>
<dbReference type="InterPro" id="IPR041457">
    <property type="entry name" value="CxC2_KDZ-assoc"/>
</dbReference>
<name>A0AAD6S560_9AGAR</name>
<dbReference type="AlphaFoldDB" id="A0AAD6S560"/>
<feature type="domain" description="CxC2-like cysteine cluster KDZ transposase-associated" evidence="3">
    <location>
        <begin position="432"/>
        <end position="478"/>
    </location>
</feature>
<evidence type="ECO:0000259" key="3">
    <source>
        <dbReference type="Pfam" id="PF18803"/>
    </source>
</evidence>
<gene>
    <name evidence="4" type="ORF">C8F04DRAFT_1195833</name>
</gene>
<reference evidence="4" key="1">
    <citation type="submission" date="2023-03" db="EMBL/GenBank/DDBJ databases">
        <title>Massive genome expansion in bonnet fungi (Mycena s.s.) driven by repeated elements and novel gene families across ecological guilds.</title>
        <authorList>
            <consortium name="Lawrence Berkeley National Laboratory"/>
            <person name="Harder C.B."/>
            <person name="Miyauchi S."/>
            <person name="Viragh M."/>
            <person name="Kuo A."/>
            <person name="Thoen E."/>
            <person name="Andreopoulos B."/>
            <person name="Lu D."/>
            <person name="Skrede I."/>
            <person name="Drula E."/>
            <person name="Henrissat B."/>
            <person name="Morin E."/>
            <person name="Kohler A."/>
            <person name="Barry K."/>
            <person name="LaButti K."/>
            <person name="Morin E."/>
            <person name="Salamov A."/>
            <person name="Lipzen A."/>
            <person name="Mereny Z."/>
            <person name="Hegedus B."/>
            <person name="Baldrian P."/>
            <person name="Stursova M."/>
            <person name="Weitz H."/>
            <person name="Taylor A."/>
            <person name="Grigoriev I.V."/>
            <person name="Nagy L.G."/>
            <person name="Martin F."/>
            <person name="Kauserud H."/>
        </authorList>
    </citation>
    <scope>NUCLEOTIDE SEQUENCE</scope>
    <source>
        <strain evidence="4">CBHHK200</strain>
    </source>
</reference>
<feature type="compositionally biased region" description="Basic residues" evidence="1">
    <location>
        <begin position="170"/>
        <end position="180"/>
    </location>
</feature>
<proteinExistence type="predicted"/>
<feature type="chain" id="PRO_5041912963" description="CxC2-like cysteine cluster KDZ transposase-associated domain-containing protein" evidence="2">
    <location>
        <begin position="26"/>
        <end position="516"/>
    </location>
</feature>
<sequence length="516" mass="56511">MSSSPNTSLAVVVWVPLWNPGLLTGAPSSTNSGVARQLKAHVDPMPALIYLVEADDDEIPELISDEEGLKGAISCVMIMSVDASFVLHDTPAVAASYQQPAADLQKGERYAFVDMLFQHPALKASIDIDAICMAKCSCVCHKPCFEGEEDREKVPVETAGVNERNQKLPTGRRRLSTRHTRSLESTSYEIGTLFAGLLALTDRRGRCGGEWRGVSGGVWVGGKGSGVSAHRACLGLNGEKKLGMKCRREGTKEELSDESDSQDDHLGFLSLSQIDSTCGEIDRCDLCNTTLAAQANAGIRAFRCFTCELGVQCEECWMQEWNQRTHQWGQRIDAPVVMLSIARKCGGCEVELATPSSSLPLGTVLCRDHEGGPQLLCKLCFKREHRLHPLHRIYVWGRSGWCDSSLANEGLHYNLGSAVVVWGRSGWCDSSLANEGLHYNLGHAGRECLDPEDLTSLMVVADNGVHKIRVRYCGCGKYDEGAVFARPSQFCPKSRKRAMSRVCKRLERALVGVDYS</sequence>
<dbReference type="EMBL" id="JARJCM010000242">
    <property type="protein sequence ID" value="KAJ7021074.1"/>
    <property type="molecule type" value="Genomic_DNA"/>
</dbReference>
<evidence type="ECO:0000313" key="5">
    <source>
        <dbReference type="Proteomes" id="UP001218188"/>
    </source>
</evidence>
<feature type="signal peptide" evidence="2">
    <location>
        <begin position="1"/>
        <end position="25"/>
    </location>
</feature>
<dbReference type="Proteomes" id="UP001218188">
    <property type="component" value="Unassembled WGS sequence"/>
</dbReference>
<evidence type="ECO:0000256" key="1">
    <source>
        <dbReference type="SAM" id="MobiDB-lite"/>
    </source>
</evidence>
<organism evidence="4 5">
    <name type="scientific">Mycena alexandri</name>
    <dbReference type="NCBI Taxonomy" id="1745969"/>
    <lineage>
        <taxon>Eukaryota</taxon>
        <taxon>Fungi</taxon>
        <taxon>Dikarya</taxon>
        <taxon>Basidiomycota</taxon>
        <taxon>Agaricomycotina</taxon>
        <taxon>Agaricomycetes</taxon>
        <taxon>Agaricomycetidae</taxon>
        <taxon>Agaricales</taxon>
        <taxon>Marasmiineae</taxon>
        <taxon>Mycenaceae</taxon>
        <taxon>Mycena</taxon>
    </lineage>
</organism>
<evidence type="ECO:0000313" key="4">
    <source>
        <dbReference type="EMBL" id="KAJ7021074.1"/>
    </source>
</evidence>
<feature type="region of interest" description="Disordered" evidence="1">
    <location>
        <begin position="156"/>
        <end position="180"/>
    </location>
</feature>
<keyword evidence="5" id="KW-1185">Reference proteome</keyword>
<protein>
    <recommendedName>
        <fullName evidence="3">CxC2-like cysteine cluster KDZ transposase-associated domain-containing protein</fullName>
    </recommendedName>
</protein>
<evidence type="ECO:0000256" key="2">
    <source>
        <dbReference type="SAM" id="SignalP"/>
    </source>
</evidence>